<protein>
    <submittedName>
        <fullName evidence="1">Predicted protein</fullName>
    </submittedName>
</protein>
<dbReference type="VEuPathDB" id="FungiDB:LEMA_P001100.1"/>
<sequence length="147" mass="15527">MSDAVSALVNSTRDWAPGLPILFTEDQSMRMARLCLGSGVAPLPLPPSGPPGLATGAKAASQDGFRDGREHLKCALEVLFLAGAQHAQRPSFIHTTPQPEAPIDGPQCRRRVHGYRTGCSVLLGVALRYCGESLQLSGQDGSFSSGR</sequence>
<dbReference type="EMBL" id="FP929139">
    <property type="protein sequence ID" value="CBY01323.1"/>
    <property type="molecule type" value="Genomic_DNA"/>
</dbReference>
<dbReference type="HOGENOM" id="CLU_1768433_0_0_1"/>
<evidence type="ECO:0000313" key="1">
    <source>
        <dbReference type="EMBL" id="CBY01323.1"/>
    </source>
</evidence>
<name>E5ADN4_LEPMJ</name>
<keyword evidence="2" id="KW-1185">Reference proteome</keyword>
<accession>E5ADN4</accession>
<evidence type="ECO:0000313" key="2">
    <source>
        <dbReference type="Proteomes" id="UP000002668"/>
    </source>
</evidence>
<proteinExistence type="predicted"/>
<gene>
    <name evidence="1" type="ORF">LEMA_P001100.1</name>
</gene>
<dbReference type="AlphaFoldDB" id="E5ADN4"/>
<reference evidence="2" key="1">
    <citation type="journal article" date="2011" name="Nat. Commun.">
        <title>Effector diversification within compartments of the Leptosphaeria maculans genome affected by Repeat-Induced Point mutations.</title>
        <authorList>
            <person name="Rouxel T."/>
            <person name="Grandaubert J."/>
            <person name="Hane J.K."/>
            <person name="Hoede C."/>
            <person name="van de Wouw A.P."/>
            <person name="Couloux A."/>
            <person name="Dominguez V."/>
            <person name="Anthouard V."/>
            <person name="Bally P."/>
            <person name="Bourras S."/>
            <person name="Cozijnsen A.J."/>
            <person name="Ciuffetti L.M."/>
            <person name="Degrave A."/>
            <person name="Dilmaghani A."/>
            <person name="Duret L."/>
            <person name="Fudal I."/>
            <person name="Goodwin S.B."/>
            <person name="Gout L."/>
            <person name="Glaser N."/>
            <person name="Linglin J."/>
            <person name="Kema G.H.J."/>
            <person name="Lapalu N."/>
            <person name="Lawrence C.B."/>
            <person name="May K."/>
            <person name="Meyer M."/>
            <person name="Ollivier B."/>
            <person name="Poulain J."/>
            <person name="Schoch C.L."/>
            <person name="Simon A."/>
            <person name="Spatafora J.W."/>
            <person name="Stachowiak A."/>
            <person name="Turgeon B.G."/>
            <person name="Tyler B.M."/>
            <person name="Vincent D."/>
            <person name="Weissenbach J."/>
            <person name="Amselem J."/>
            <person name="Quesneville H."/>
            <person name="Oliver R.P."/>
            <person name="Wincker P."/>
            <person name="Balesdent M.-H."/>
            <person name="Howlett B.J."/>
        </authorList>
    </citation>
    <scope>NUCLEOTIDE SEQUENCE [LARGE SCALE GENOMIC DNA]</scope>
    <source>
        <strain evidence="2">JN3 / isolate v23.1.3 / race Av1-4-5-6-7-8</strain>
    </source>
</reference>
<organism evidence="1 2">
    <name type="scientific">Leptosphaeria maculans (strain JN3 / isolate v23.1.3 / race Av1-4-5-6-7-8)</name>
    <name type="common">Blackleg fungus</name>
    <name type="synonym">Phoma lingam</name>
    <dbReference type="NCBI Taxonomy" id="985895"/>
    <lineage>
        <taxon>Eukaryota</taxon>
        <taxon>Fungi</taxon>
        <taxon>Dikarya</taxon>
        <taxon>Ascomycota</taxon>
        <taxon>Pezizomycotina</taxon>
        <taxon>Dothideomycetes</taxon>
        <taxon>Pleosporomycetidae</taxon>
        <taxon>Pleosporales</taxon>
        <taxon>Pleosporineae</taxon>
        <taxon>Leptosphaeriaceae</taxon>
        <taxon>Plenodomus</taxon>
        <taxon>Plenodomus lingam/Leptosphaeria maculans species complex</taxon>
    </lineage>
</organism>
<dbReference type="Proteomes" id="UP000002668">
    <property type="component" value="Genome"/>
</dbReference>
<dbReference type="InParanoid" id="E5ADN4"/>